<reference evidence="2 3" key="1">
    <citation type="journal article" date="2017" name="PLoS Biol.">
        <title>The sea cucumber genome provides insights into morphological evolution and visceral regeneration.</title>
        <authorList>
            <person name="Zhang X."/>
            <person name="Sun L."/>
            <person name="Yuan J."/>
            <person name="Sun Y."/>
            <person name="Gao Y."/>
            <person name="Zhang L."/>
            <person name="Li S."/>
            <person name="Dai H."/>
            <person name="Hamel J.F."/>
            <person name="Liu C."/>
            <person name="Yu Y."/>
            <person name="Liu S."/>
            <person name="Lin W."/>
            <person name="Guo K."/>
            <person name="Jin S."/>
            <person name="Xu P."/>
            <person name="Storey K.B."/>
            <person name="Huan P."/>
            <person name="Zhang T."/>
            <person name="Zhou Y."/>
            <person name="Zhang J."/>
            <person name="Lin C."/>
            <person name="Li X."/>
            <person name="Xing L."/>
            <person name="Huo D."/>
            <person name="Sun M."/>
            <person name="Wang L."/>
            <person name="Mercier A."/>
            <person name="Li F."/>
            <person name="Yang H."/>
            <person name="Xiang J."/>
        </authorList>
    </citation>
    <scope>NUCLEOTIDE SEQUENCE [LARGE SCALE GENOMIC DNA]</scope>
    <source>
        <strain evidence="2">Shaxun</strain>
        <tissue evidence="2">Muscle</tissue>
    </source>
</reference>
<feature type="region of interest" description="Disordered" evidence="1">
    <location>
        <begin position="91"/>
        <end position="111"/>
    </location>
</feature>
<sequence length="406" mass="46762">MELDFSRCIICQEKTAEELRCPLLNPSVGGDKKSAAYQSFLTNVEKFREIDLLPTELKFGSDETVDTFVNNSASWHESCHVQFSNYKLARARKRKESNPHENESEQGRQPRKRRSIIMIEQCFLCEKGADTDNPLHHVSSYDMDTGIKTMISELQDTELFARIVGSDLMAMDATYHLTCLTHLRNRYRSHMRQLQKATINTDDIMNEARTFVELAGYIEMSVNAGTLIFKLSEFHTLYVNRLEELNIIKTINKTRLKEQLLERFPDAQAQHDGRNIVIIFKDGMKDMIKDAMKKRDFTEDAQILAQAATIVRKDIFHHEGFQFTGQFPPGCQEKSLPSSLQCLVSMILNGPNLIESDDSQVCLTVGQTIFHNVKKRKPNFVYESPAHSKQRTSTTNLHWHKYTRTD</sequence>
<keyword evidence="3" id="KW-1185">Reference proteome</keyword>
<comment type="caution">
    <text evidence="2">The sequence shown here is derived from an EMBL/GenBank/DDBJ whole genome shotgun (WGS) entry which is preliminary data.</text>
</comment>
<evidence type="ECO:0000256" key="1">
    <source>
        <dbReference type="SAM" id="MobiDB-lite"/>
    </source>
</evidence>
<evidence type="ECO:0000313" key="3">
    <source>
        <dbReference type="Proteomes" id="UP000230750"/>
    </source>
</evidence>
<dbReference type="EMBL" id="MRZV01001754">
    <property type="protein sequence ID" value="PIK36059.1"/>
    <property type="molecule type" value="Genomic_DNA"/>
</dbReference>
<dbReference type="AlphaFoldDB" id="A0A2G8JK11"/>
<evidence type="ECO:0000313" key="2">
    <source>
        <dbReference type="EMBL" id="PIK36059.1"/>
    </source>
</evidence>
<name>A0A2G8JK11_STIJA</name>
<organism evidence="2 3">
    <name type="scientific">Stichopus japonicus</name>
    <name type="common">Sea cucumber</name>
    <dbReference type="NCBI Taxonomy" id="307972"/>
    <lineage>
        <taxon>Eukaryota</taxon>
        <taxon>Metazoa</taxon>
        <taxon>Echinodermata</taxon>
        <taxon>Eleutherozoa</taxon>
        <taxon>Echinozoa</taxon>
        <taxon>Holothuroidea</taxon>
        <taxon>Aspidochirotacea</taxon>
        <taxon>Aspidochirotida</taxon>
        <taxon>Stichopodidae</taxon>
        <taxon>Apostichopus</taxon>
    </lineage>
</organism>
<feature type="region of interest" description="Disordered" evidence="1">
    <location>
        <begin position="384"/>
        <end position="406"/>
    </location>
</feature>
<feature type="compositionally biased region" description="Basic and acidic residues" evidence="1">
    <location>
        <begin position="96"/>
        <end position="108"/>
    </location>
</feature>
<dbReference type="OrthoDB" id="10057522at2759"/>
<dbReference type="PANTHER" id="PTHR47018:SF2">
    <property type="entry name" value="TESMIN_TSO1-LIKE CXC DOMAIN-CONTAINING PROTEIN"/>
    <property type="match status" value="1"/>
</dbReference>
<accession>A0A2G8JK11</accession>
<proteinExistence type="predicted"/>
<dbReference type="PANTHER" id="PTHR47018">
    <property type="entry name" value="CXC DOMAIN-CONTAINING PROTEIN-RELATED"/>
    <property type="match status" value="1"/>
</dbReference>
<gene>
    <name evidence="2" type="ORF">BSL78_27124</name>
</gene>
<dbReference type="Proteomes" id="UP000230750">
    <property type="component" value="Unassembled WGS sequence"/>
</dbReference>
<protein>
    <submittedName>
        <fullName evidence="2">Uncharacterized protein</fullName>
    </submittedName>
</protein>